<sequence length="409" mass="45081">MQTLVHLFKLFTGPSMLGMASIIRSGGLLFGLVGYLLVGYLNTSCNILVVKCAHMITHRTGRTNMHFEHLMEECVLLHTEYRHCRRMASWIRKTTLCFIVMCQIGFLCFYIKIIGTMLQSELVRLITNYPLSMAMTQLVVCVALIPYMWLRSLKLLAWASLLGNIFTLVCAVTILQVSVRSLQPVSHVPLINTDMWMLPVLVGSSVFSVEGITMTIPVHNKTKNPRDFGGACGLLMVATTCTLCLNSAIGFFAYLSVGDEVTGNLLVTLPNEWGYTAVKFAYALVVFLTFALQGYLPGEILAAKIKESSKIDVVTRQADKIARTAVVVVTYLVAALIPNVELAMSLCGSFTVVFIVFIFPPVAEMLILSKDEGGVPKLVLVKDCAILVFGVLAFFTGTYTSIRDIILAF</sequence>
<keyword evidence="4 5" id="KW-0472">Membrane</keyword>
<evidence type="ECO:0000256" key="2">
    <source>
        <dbReference type="ARBA" id="ARBA00022692"/>
    </source>
</evidence>
<name>A0ABM0JX00_APLCA</name>
<dbReference type="GeneID" id="101856909"/>
<evidence type="ECO:0000313" key="7">
    <source>
        <dbReference type="Proteomes" id="UP000694888"/>
    </source>
</evidence>
<comment type="subcellular location">
    <subcellularLocation>
        <location evidence="1">Membrane</location>
        <topology evidence="1">Multi-pass membrane protein</topology>
    </subcellularLocation>
</comment>
<accession>A0ABM0JX00</accession>
<feature type="transmembrane region" description="Helical" evidence="5">
    <location>
        <begin position="195"/>
        <end position="216"/>
    </location>
</feature>
<feature type="transmembrane region" description="Helical" evidence="5">
    <location>
        <begin position="321"/>
        <end position="337"/>
    </location>
</feature>
<evidence type="ECO:0000259" key="6">
    <source>
        <dbReference type="Pfam" id="PF01490"/>
    </source>
</evidence>
<dbReference type="InterPro" id="IPR013057">
    <property type="entry name" value="AA_transpt_TM"/>
</dbReference>
<dbReference type="PANTHER" id="PTHR22950:SF349">
    <property type="entry name" value="AMINO ACID TRANSPORTER TRANSMEMBRANE DOMAIN-CONTAINING PROTEIN"/>
    <property type="match status" value="1"/>
</dbReference>
<evidence type="ECO:0000256" key="5">
    <source>
        <dbReference type="SAM" id="Phobius"/>
    </source>
</evidence>
<feature type="transmembrane region" description="Helical" evidence="5">
    <location>
        <begin position="228"/>
        <end position="255"/>
    </location>
</feature>
<evidence type="ECO:0000256" key="3">
    <source>
        <dbReference type="ARBA" id="ARBA00022989"/>
    </source>
</evidence>
<evidence type="ECO:0000256" key="4">
    <source>
        <dbReference type="ARBA" id="ARBA00023136"/>
    </source>
</evidence>
<protein>
    <submittedName>
        <fullName evidence="8">Proton-coupled amino acid transporter 1</fullName>
    </submittedName>
</protein>
<organism evidence="7 8">
    <name type="scientific">Aplysia californica</name>
    <name type="common">California sea hare</name>
    <dbReference type="NCBI Taxonomy" id="6500"/>
    <lineage>
        <taxon>Eukaryota</taxon>
        <taxon>Metazoa</taxon>
        <taxon>Spiralia</taxon>
        <taxon>Lophotrochozoa</taxon>
        <taxon>Mollusca</taxon>
        <taxon>Gastropoda</taxon>
        <taxon>Heterobranchia</taxon>
        <taxon>Euthyneura</taxon>
        <taxon>Tectipleura</taxon>
        <taxon>Aplysiida</taxon>
        <taxon>Aplysioidea</taxon>
        <taxon>Aplysiidae</taxon>
        <taxon>Aplysia</taxon>
    </lineage>
</organism>
<dbReference type="PANTHER" id="PTHR22950">
    <property type="entry name" value="AMINO ACID TRANSPORTER"/>
    <property type="match status" value="1"/>
</dbReference>
<reference evidence="8" key="1">
    <citation type="submission" date="2025-08" db="UniProtKB">
        <authorList>
            <consortium name="RefSeq"/>
        </authorList>
    </citation>
    <scope>IDENTIFICATION</scope>
</reference>
<keyword evidence="7" id="KW-1185">Reference proteome</keyword>
<dbReference type="Proteomes" id="UP000694888">
    <property type="component" value="Unplaced"/>
</dbReference>
<feature type="transmembrane region" description="Helical" evidence="5">
    <location>
        <begin position="95"/>
        <end position="117"/>
    </location>
</feature>
<dbReference type="RefSeq" id="XP_005103535.3">
    <property type="nucleotide sequence ID" value="XM_005103478.3"/>
</dbReference>
<gene>
    <name evidence="8" type="primary">LOC101856909</name>
</gene>
<proteinExistence type="predicted"/>
<keyword evidence="3 5" id="KW-1133">Transmembrane helix</keyword>
<feature type="domain" description="Amino acid transporter transmembrane" evidence="6">
    <location>
        <begin position="2"/>
        <end position="402"/>
    </location>
</feature>
<feature type="transmembrane region" description="Helical" evidence="5">
    <location>
        <begin position="129"/>
        <end position="148"/>
    </location>
</feature>
<feature type="transmembrane region" description="Helical" evidence="5">
    <location>
        <begin position="384"/>
        <end position="402"/>
    </location>
</feature>
<dbReference type="Pfam" id="PF01490">
    <property type="entry name" value="Aa_trans"/>
    <property type="match status" value="1"/>
</dbReference>
<feature type="transmembrane region" description="Helical" evidence="5">
    <location>
        <begin position="280"/>
        <end position="301"/>
    </location>
</feature>
<feature type="transmembrane region" description="Helical" evidence="5">
    <location>
        <begin position="20"/>
        <end position="41"/>
    </location>
</feature>
<evidence type="ECO:0000313" key="8">
    <source>
        <dbReference type="RefSeq" id="XP_005103535.3"/>
    </source>
</evidence>
<evidence type="ECO:0000256" key="1">
    <source>
        <dbReference type="ARBA" id="ARBA00004141"/>
    </source>
</evidence>
<feature type="transmembrane region" description="Helical" evidence="5">
    <location>
        <begin position="155"/>
        <end position="175"/>
    </location>
</feature>
<keyword evidence="2 5" id="KW-0812">Transmembrane</keyword>